<gene>
    <name evidence="3" type="ORF">SLS59_003770</name>
</gene>
<proteinExistence type="predicted"/>
<evidence type="ECO:0000256" key="2">
    <source>
        <dbReference type="SAM" id="SignalP"/>
    </source>
</evidence>
<keyword evidence="2" id="KW-0732">Signal</keyword>
<accession>A0ABR3RJG5</accession>
<sequence>MPATTMPKTALFAAMLAMASTTSAHMFIASPVPFDKTDKPPITAANFPCQARFDVVSMNDWSVGQDVSVTFPKGQSAVHGGGSCQISVTKDEKPTASSKWKVIHSVEGGCMTTSSGNLADNGEAQANPINFKVPSELPEGKLTMAWTWFNKVGNREMYMNCAPVNVAGGTGKGFDDLPDMATANIGGTCTTKEGNDYTFANPGKSVEKLGTGPYTELCGGAASEGGSTGGSGSTGDSGSTGGSGSTAPAASASPAAPQTPATTPAPTTPQAPATGGGASGGSSCSENGAIVCNGESQFGICSNGQVVYQAVAEGTKCSGGKIARRDALLHRNQRTAI</sequence>
<dbReference type="Gene3D" id="2.70.50.70">
    <property type="match status" value="1"/>
</dbReference>
<dbReference type="PANTHER" id="PTHR36182">
    <property type="entry name" value="PROTEIN, PUTATIVE (AFU_ORTHOLOGUE AFUA_6G10930)-RELATED"/>
    <property type="match status" value="1"/>
</dbReference>
<feature type="signal peptide" evidence="2">
    <location>
        <begin position="1"/>
        <end position="24"/>
    </location>
</feature>
<dbReference type="PANTHER" id="PTHR36182:SF2">
    <property type="entry name" value="LYTIC POLYSACCHARIDE MONOOXYGENASE"/>
    <property type="match status" value="1"/>
</dbReference>
<feature type="chain" id="PRO_5045283449" description="Lytic polysaccharide monooxygenase" evidence="2">
    <location>
        <begin position="25"/>
        <end position="337"/>
    </location>
</feature>
<organism evidence="3 4">
    <name type="scientific">Nothophoma quercina</name>
    <dbReference type="NCBI Taxonomy" id="749835"/>
    <lineage>
        <taxon>Eukaryota</taxon>
        <taxon>Fungi</taxon>
        <taxon>Dikarya</taxon>
        <taxon>Ascomycota</taxon>
        <taxon>Pezizomycotina</taxon>
        <taxon>Dothideomycetes</taxon>
        <taxon>Pleosporomycetidae</taxon>
        <taxon>Pleosporales</taxon>
        <taxon>Pleosporineae</taxon>
        <taxon>Didymellaceae</taxon>
        <taxon>Nothophoma</taxon>
    </lineage>
</organism>
<protein>
    <recommendedName>
        <fullName evidence="5">Lytic polysaccharide monooxygenase</fullName>
    </recommendedName>
</protein>
<feature type="region of interest" description="Disordered" evidence="1">
    <location>
        <begin position="220"/>
        <end position="280"/>
    </location>
</feature>
<evidence type="ECO:0000313" key="4">
    <source>
        <dbReference type="Proteomes" id="UP001521222"/>
    </source>
</evidence>
<feature type="compositionally biased region" description="Gly residues" evidence="1">
    <location>
        <begin position="222"/>
        <end position="244"/>
    </location>
</feature>
<dbReference type="Proteomes" id="UP001521222">
    <property type="component" value="Unassembled WGS sequence"/>
</dbReference>
<name>A0ABR3RJG5_9PLEO</name>
<dbReference type="EMBL" id="JAKIXB020000010">
    <property type="protein sequence ID" value="KAL1604575.1"/>
    <property type="molecule type" value="Genomic_DNA"/>
</dbReference>
<feature type="compositionally biased region" description="Low complexity" evidence="1">
    <location>
        <begin position="245"/>
        <end position="273"/>
    </location>
</feature>
<comment type="caution">
    <text evidence="3">The sequence shown here is derived from an EMBL/GenBank/DDBJ whole genome shotgun (WGS) entry which is preliminary data.</text>
</comment>
<reference evidence="3 4" key="1">
    <citation type="submission" date="2024-02" db="EMBL/GenBank/DDBJ databases">
        <title>De novo assembly and annotation of 12 fungi associated with fruit tree decline syndrome in Ontario, Canada.</title>
        <authorList>
            <person name="Sulman M."/>
            <person name="Ellouze W."/>
            <person name="Ilyukhin E."/>
        </authorList>
    </citation>
    <scope>NUCLEOTIDE SEQUENCE [LARGE SCALE GENOMIC DNA]</scope>
    <source>
        <strain evidence="3 4">M97-236</strain>
    </source>
</reference>
<evidence type="ECO:0000256" key="1">
    <source>
        <dbReference type="SAM" id="MobiDB-lite"/>
    </source>
</evidence>
<keyword evidence="4" id="KW-1185">Reference proteome</keyword>
<evidence type="ECO:0008006" key="5">
    <source>
        <dbReference type="Google" id="ProtNLM"/>
    </source>
</evidence>
<evidence type="ECO:0000313" key="3">
    <source>
        <dbReference type="EMBL" id="KAL1604575.1"/>
    </source>
</evidence>